<feature type="region of interest" description="Disordered" evidence="1">
    <location>
        <begin position="232"/>
        <end position="270"/>
    </location>
</feature>
<dbReference type="EMBL" id="LT559118">
    <property type="protein sequence ID" value="SBO98755.1"/>
    <property type="molecule type" value="Genomic_DNA"/>
</dbReference>
<gene>
    <name evidence="2" type="ORF">BN4615_P8271</name>
</gene>
<name>A0A1M4EIL7_9ACTN</name>
<protein>
    <submittedName>
        <fullName evidence="2">Putative membrane protein</fullName>
    </submittedName>
</protein>
<accession>A0A1M4EIL7</accession>
<evidence type="ECO:0000313" key="2">
    <source>
        <dbReference type="EMBL" id="SBO98755.1"/>
    </source>
</evidence>
<sequence length="270" mass="28129">MASAATGDLPTAGPLASAAGAGVAADDSDVADLIVAHGSPRLPYSRLADWAGYADHVVAATASQETGDTPDEEDIAAGEGYIGRSVRLTVNKTFWSRTSADGWTPAPPTSFPLNVVGWQFTGETRTELVVEGAPRVEAGHTYLIPIAHEADGTWAPIAAQAILPYDRGVIGRGEAKGVVPGEETPAQLALQSKDETALAATLASARPDPLVAQYASLDPDARWEKVAAELAALDPTPEEDTADHGEDEINVDPWNGAEDNVEENPEDVGD</sequence>
<feature type="compositionally biased region" description="Acidic residues" evidence="1">
    <location>
        <begin position="236"/>
        <end position="250"/>
    </location>
</feature>
<evidence type="ECO:0000256" key="1">
    <source>
        <dbReference type="SAM" id="MobiDB-lite"/>
    </source>
</evidence>
<reference evidence="2" key="1">
    <citation type="submission" date="2016-04" db="EMBL/GenBank/DDBJ databases">
        <authorList>
            <person name="Evans L.H."/>
            <person name="Alamgir A."/>
            <person name="Owens N."/>
            <person name="Weber N.D."/>
            <person name="Virtaneva K."/>
            <person name="Barbian K."/>
            <person name="Babar A."/>
            <person name="Rosenke K."/>
        </authorList>
    </citation>
    <scope>NUCLEOTIDE SEQUENCE</scope>
    <source>
        <strain evidence="2">Nono1</strain>
    </source>
</reference>
<organism evidence="2">
    <name type="scientific">Nonomuraea gerenzanensis</name>
    <dbReference type="NCBI Taxonomy" id="93944"/>
    <lineage>
        <taxon>Bacteria</taxon>
        <taxon>Bacillati</taxon>
        <taxon>Actinomycetota</taxon>
        <taxon>Actinomycetes</taxon>
        <taxon>Streptosporangiales</taxon>
        <taxon>Streptosporangiaceae</taxon>
        <taxon>Nonomuraea</taxon>
    </lineage>
</organism>
<dbReference type="AlphaFoldDB" id="A0A1M4EIL7"/>
<feature type="compositionally biased region" description="Acidic residues" evidence="1">
    <location>
        <begin position="259"/>
        <end position="270"/>
    </location>
</feature>
<proteinExistence type="predicted"/>